<dbReference type="Gene3D" id="3.90.79.10">
    <property type="entry name" value="Nucleoside Triphosphate Pyrophosphohydrolase"/>
    <property type="match status" value="1"/>
</dbReference>
<keyword evidence="2 4" id="KW-0378">Hydrolase</keyword>
<evidence type="ECO:0000259" key="3">
    <source>
        <dbReference type="PROSITE" id="PS51462"/>
    </source>
</evidence>
<keyword evidence="5" id="KW-1185">Reference proteome</keyword>
<comment type="caution">
    <text evidence="4">The sequence shown here is derived from an EMBL/GenBank/DDBJ whole genome shotgun (WGS) entry which is preliminary data.</text>
</comment>
<dbReference type="InterPro" id="IPR000086">
    <property type="entry name" value="NUDIX_hydrolase_dom"/>
</dbReference>
<evidence type="ECO:0000256" key="2">
    <source>
        <dbReference type="ARBA" id="ARBA00022801"/>
    </source>
</evidence>
<accession>A0ABU0UVE6</accession>
<dbReference type="SUPFAM" id="SSF55811">
    <property type="entry name" value="Nudix"/>
    <property type="match status" value="1"/>
</dbReference>
<dbReference type="GO" id="GO:0035539">
    <property type="term" value="F:8-oxo-7,8-dihydrodeoxyguanosine triphosphate pyrophosphatase activity"/>
    <property type="evidence" value="ECO:0007669"/>
    <property type="project" value="UniProtKB-EC"/>
</dbReference>
<organism evidence="4 5">
    <name type="scientific">Acinetobacter baylyi</name>
    <dbReference type="NCBI Taxonomy" id="202950"/>
    <lineage>
        <taxon>Bacteria</taxon>
        <taxon>Pseudomonadati</taxon>
        <taxon>Pseudomonadota</taxon>
        <taxon>Gammaproteobacteria</taxon>
        <taxon>Moraxellales</taxon>
        <taxon>Moraxellaceae</taxon>
        <taxon>Acinetobacter</taxon>
    </lineage>
</organism>
<reference evidence="4 5" key="1">
    <citation type="submission" date="2023-07" db="EMBL/GenBank/DDBJ databases">
        <title>Functional and genomic diversity of the sorghum phyllosphere microbiome.</title>
        <authorList>
            <person name="Shade A."/>
        </authorList>
    </citation>
    <scope>NUCLEOTIDE SEQUENCE [LARGE SCALE GENOMIC DNA]</scope>
    <source>
        <strain evidence="4 5">SORGH_AS_0887</strain>
    </source>
</reference>
<evidence type="ECO:0000313" key="4">
    <source>
        <dbReference type="EMBL" id="MDQ1208533.1"/>
    </source>
</evidence>
<dbReference type="CDD" id="cd02883">
    <property type="entry name" value="NUDIX_Hydrolase"/>
    <property type="match status" value="1"/>
</dbReference>
<dbReference type="RefSeq" id="WP_307003081.1">
    <property type="nucleotide sequence ID" value="NZ_JAUTBK010000002.1"/>
</dbReference>
<dbReference type="Proteomes" id="UP001233360">
    <property type="component" value="Unassembled WGS sequence"/>
</dbReference>
<dbReference type="EC" id="3.6.1.55" evidence="4"/>
<feature type="domain" description="Nudix hydrolase" evidence="3">
    <location>
        <begin position="6"/>
        <end position="129"/>
    </location>
</feature>
<protein>
    <submittedName>
        <fullName evidence="4">8-oxo-dGTP diphosphatase</fullName>
        <ecNumber evidence="4">3.6.1.55</ecNumber>
    </submittedName>
</protein>
<proteinExistence type="predicted"/>
<dbReference type="PROSITE" id="PS51462">
    <property type="entry name" value="NUDIX"/>
    <property type="match status" value="1"/>
</dbReference>
<dbReference type="PANTHER" id="PTHR43046:SF2">
    <property type="entry name" value="8-OXO-DGTP DIPHOSPHATASE-RELATED"/>
    <property type="match status" value="1"/>
</dbReference>
<gene>
    <name evidence="4" type="ORF">QE380_001456</name>
</gene>
<comment type="cofactor">
    <cofactor evidence="1">
        <name>Mg(2+)</name>
        <dbReference type="ChEBI" id="CHEBI:18420"/>
    </cofactor>
</comment>
<dbReference type="Pfam" id="PF00293">
    <property type="entry name" value="NUDIX"/>
    <property type="match status" value="1"/>
</dbReference>
<dbReference type="PANTHER" id="PTHR43046">
    <property type="entry name" value="GDP-MANNOSE MANNOSYL HYDROLASE"/>
    <property type="match status" value="1"/>
</dbReference>
<dbReference type="InterPro" id="IPR015797">
    <property type="entry name" value="NUDIX_hydrolase-like_dom_sf"/>
</dbReference>
<evidence type="ECO:0000256" key="1">
    <source>
        <dbReference type="ARBA" id="ARBA00001946"/>
    </source>
</evidence>
<name>A0ABU0UVE6_ACIBI</name>
<sequence>MAFSDRYRVGAHAVITNPQGQILLLKATYGHLAWGLPGGAIDPQETIFEGLQRECLEELGVDIENAILTGIYLHSDIDAHVSIFRCKLPREHKIQLSHEHSEYAYFNLSDLAAIQRQRVEDSLGFNGNVIFRKF</sequence>
<evidence type="ECO:0000313" key="5">
    <source>
        <dbReference type="Proteomes" id="UP001233360"/>
    </source>
</evidence>
<dbReference type="EMBL" id="JAUTBK010000002">
    <property type="protein sequence ID" value="MDQ1208533.1"/>
    <property type="molecule type" value="Genomic_DNA"/>
</dbReference>